<evidence type="ECO:0000313" key="1">
    <source>
        <dbReference type="Proteomes" id="UP000887574"/>
    </source>
</evidence>
<proteinExistence type="predicted"/>
<protein>
    <submittedName>
        <fullName evidence="2">Uncharacterized protein</fullName>
    </submittedName>
</protein>
<keyword evidence="1" id="KW-1185">Reference proteome</keyword>
<sequence length="126" mass="14096">MMPKPKRSSQPSESKRSVFRHLGAASTHPCLLCEASEVSLREDTHKSLRSIWSIENGSLSYFFSGGDSLPAKDKDALWRQVCSIAKESLVQVPPSNIVPPSLYLIQGFAQKLIELIKEEQLEKILE</sequence>
<dbReference type="AlphaFoldDB" id="A0A915EHU5"/>
<name>A0A915EHU5_9BILA</name>
<dbReference type="WBParaSite" id="jg6836">
    <property type="protein sequence ID" value="jg6836"/>
    <property type="gene ID" value="jg6836"/>
</dbReference>
<accession>A0A915EHU5</accession>
<organism evidence="1 2">
    <name type="scientific">Ditylenchus dipsaci</name>
    <dbReference type="NCBI Taxonomy" id="166011"/>
    <lineage>
        <taxon>Eukaryota</taxon>
        <taxon>Metazoa</taxon>
        <taxon>Ecdysozoa</taxon>
        <taxon>Nematoda</taxon>
        <taxon>Chromadorea</taxon>
        <taxon>Rhabditida</taxon>
        <taxon>Tylenchina</taxon>
        <taxon>Tylenchomorpha</taxon>
        <taxon>Sphaerularioidea</taxon>
        <taxon>Anguinidae</taxon>
        <taxon>Anguininae</taxon>
        <taxon>Ditylenchus</taxon>
    </lineage>
</organism>
<reference evidence="2" key="1">
    <citation type="submission" date="2022-11" db="UniProtKB">
        <authorList>
            <consortium name="WormBaseParasite"/>
        </authorList>
    </citation>
    <scope>IDENTIFICATION</scope>
</reference>
<dbReference type="Proteomes" id="UP000887574">
    <property type="component" value="Unplaced"/>
</dbReference>
<evidence type="ECO:0000313" key="2">
    <source>
        <dbReference type="WBParaSite" id="jg6836"/>
    </source>
</evidence>